<dbReference type="Proteomes" id="UP000516437">
    <property type="component" value="Chromosome 1"/>
</dbReference>
<evidence type="ECO:0000313" key="2">
    <source>
        <dbReference type="EMBL" id="KAB1225835.1"/>
    </source>
</evidence>
<accession>A0A6A1WKK9</accession>
<gene>
    <name evidence="2" type="ORF">CJ030_MR1G005240</name>
</gene>
<proteinExistence type="predicted"/>
<reference evidence="2 3" key="1">
    <citation type="journal article" date="2019" name="Plant Biotechnol. J.">
        <title>The red bayberry genome and genetic basis of sex determination.</title>
        <authorList>
            <person name="Jia H.M."/>
            <person name="Jia H.J."/>
            <person name="Cai Q.L."/>
            <person name="Wang Y."/>
            <person name="Zhao H.B."/>
            <person name="Yang W.F."/>
            <person name="Wang G.Y."/>
            <person name="Li Y.H."/>
            <person name="Zhan D.L."/>
            <person name="Shen Y.T."/>
            <person name="Niu Q.F."/>
            <person name="Chang L."/>
            <person name="Qiu J."/>
            <person name="Zhao L."/>
            <person name="Xie H.B."/>
            <person name="Fu W.Y."/>
            <person name="Jin J."/>
            <person name="Li X.W."/>
            <person name="Jiao Y."/>
            <person name="Zhou C.C."/>
            <person name="Tu T."/>
            <person name="Chai C.Y."/>
            <person name="Gao J.L."/>
            <person name="Fan L.J."/>
            <person name="van de Weg E."/>
            <person name="Wang J.Y."/>
            <person name="Gao Z.S."/>
        </authorList>
    </citation>
    <scope>NUCLEOTIDE SEQUENCE [LARGE SCALE GENOMIC DNA]</scope>
    <source>
        <tissue evidence="2">Leaves</tissue>
    </source>
</reference>
<dbReference type="EMBL" id="RXIC02000019">
    <property type="protein sequence ID" value="KAB1225835.1"/>
    <property type="molecule type" value="Genomic_DNA"/>
</dbReference>
<feature type="compositionally biased region" description="Polar residues" evidence="1">
    <location>
        <begin position="72"/>
        <end position="81"/>
    </location>
</feature>
<keyword evidence="3" id="KW-1185">Reference proteome</keyword>
<evidence type="ECO:0000256" key="1">
    <source>
        <dbReference type="SAM" id="MobiDB-lite"/>
    </source>
</evidence>
<evidence type="ECO:0000313" key="3">
    <source>
        <dbReference type="Proteomes" id="UP000516437"/>
    </source>
</evidence>
<name>A0A6A1WKK9_9ROSI</name>
<organism evidence="2 3">
    <name type="scientific">Morella rubra</name>
    <name type="common">Chinese bayberry</name>
    <dbReference type="NCBI Taxonomy" id="262757"/>
    <lineage>
        <taxon>Eukaryota</taxon>
        <taxon>Viridiplantae</taxon>
        <taxon>Streptophyta</taxon>
        <taxon>Embryophyta</taxon>
        <taxon>Tracheophyta</taxon>
        <taxon>Spermatophyta</taxon>
        <taxon>Magnoliopsida</taxon>
        <taxon>eudicotyledons</taxon>
        <taxon>Gunneridae</taxon>
        <taxon>Pentapetalae</taxon>
        <taxon>rosids</taxon>
        <taxon>fabids</taxon>
        <taxon>Fagales</taxon>
        <taxon>Myricaceae</taxon>
        <taxon>Morella</taxon>
    </lineage>
</organism>
<comment type="caution">
    <text evidence="2">The sequence shown here is derived from an EMBL/GenBank/DDBJ whole genome shotgun (WGS) entry which is preliminary data.</text>
</comment>
<dbReference type="AlphaFoldDB" id="A0A6A1WKK9"/>
<sequence length="104" mass="11397">MGIDDEEVDLDEQTSKALKQWHKNAVKKKNDAGRGSSPPKTFSRSPGDSPVQSPRHARPRNQSSEVVEAADRSSSPRQTANAMAMSVDLQGNNIHEYLPRLCGP</sequence>
<feature type="region of interest" description="Disordered" evidence="1">
    <location>
        <begin position="22"/>
        <end position="84"/>
    </location>
</feature>
<protein>
    <submittedName>
        <fullName evidence="2">Uncharacterized protein</fullName>
    </submittedName>
</protein>
<feature type="compositionally biased region" description="Polar residues" evidence="1">
    <location>
        <begin position="38"/>
        <end position="52"/>
    </location>
</feature>